<evidence type="ECO:0000259" key="1">
    <source>
        <dbReference type="SMART" id="SM00471"/>
    </source>
</evidence>
<protein>
    <submittedName>
        <fullName evidence="2">HD domain-containing protein</fullName>
    </submittedName>
</protein>
<sequence length="164" mass="18327">MDITLSEDIDAEYLEDVADILTNKEFLALNSYRHHVATTRLMHSINVSYISWLTAKKLGCDAQAAARAGLLHDFFLYDPREGRPSRELQAFCHPKVAARTSRETFEISEKERDAILSHMFPLGPLPKSREAWIISGADKICACAEVFHITIALARDGRVAVSPA</sequence>
<dbReference type="GeneID" id="97985794"/>
<feature type="domain" description="HD/PDEase" evidence="1">
    <location>
        <begin position="36"/>
        <end position="152"/>
    </location>
</feature>
<dbReference type="Gene3D" id="1.10.3210.10">
    <property type="entry name" value="Hypothetical protein af1432"/>
    <property type="match status" value="1"/>
</dbReference>
<reference evidence="2" key="1">
    <citation type="submission" date="2018-08" db="EMBL/GenBank/DDBJ databases">
        <title>A genome reference for cultivated species of the human gut microbiota.</title>
        <authorList>
            <person name="Zou Y."/>
            <person name="Xue W."/>
            <person name="Luo G."/>
        </authorList>
    </citation>
    <scope>NUCLEOTIDE SEQUENCE [LARGE SCALE GENOMIC DNA]</scope>
    <source>
        <strain evidence="2">TF05-5AC</strain>
    </source>
</reference>
<dbReference type="InterPro" id="IPR003607">
    <property type="entry name" value="HD/PDEase_dom"/>
</dbReference>
<keyword evidence="3" id="KW-1185">Reference proteome</keyword>
<evidence type="ECO:0000313" key="3">
    <source>
        <dbReference type="Proteomes" id="UP000260812"/>
    </source>
</evidence>
<name>A0A3E3IDQ2_9FIRM</name>
<organism evidence="2 3">
    <name type="scientific">Eisenbergiella massiliensis</name>
    <dbReference type="NCBI Taxonomy" id="1720294"/>
    <lineage>
        <taxon>Bacteria</taxon>
        <taxon>Bacillati</taxon>
        <taxon>Bacillota</taxon>
        <taxon>Clostridia</taxon>
        <taxon>Lachnospirales</taxon>
        <taxon>Lachnospiraceae</taxon>
        <taxon>Eisenbergiella</taxon>
    </lineage>
</organism>
<dbReference type="Pfam" id="PF01966">
    <property type="entry name" value="HD"/>
    <property type="match status" value="1"/>
</dbReference>
<dbReference type="RefSeq" id="WP_117543577.1">
    <property type="nucleotide sequence ID" value="NZ_JBKUNB010000007.1"/>
</dbReference>
<proteinExistence type="predicted"/>
<dbReference type="EMBL" id="QVLV01000001">
    <property type="protein sequence ID" value="RGE65214.1"/>
    <property type="molecule type" value="Genomic_DNA"/>
</dbReference>
<dbReference type="SMART" id="SM00471">
    <property type="entry name" value="HDc"/>
    <property type="match status" value="1"/>
</dbReference>
<dbReference type="CDD" id="cd00077">
    <property type="entry name" value="HDc"/>
    <property type="match status" value="1"/>
</dbReference>
<comment type="caution">
    <text evidence="2">The sequence shown here is derived from an EMBL/GenBank/DDBJ whole genome shotgun (WGS) entry which is preliminary data.</text>
</comment>
<gene>
    <name evidence="2" type="ORF">DXC51_02570</name>
</gene>
<dbReference type="Proteomes" id="UP000260812">
    <property type="component" value="Unassembled WGS sequence"/>
</dbReference>
<evidence type="ECO:0000313" key="2">
    <source>
        <dbReference type="EMBL" id="RGE65214.1"/>
    </source>
</evidence>
<dbReference type="AlphaFoldDB" id="A0A3E3IDQ2"/>
<dbReference type="InterPro" id="IPR006674">
    <property type="entry name" value="HD_domain"/>
</dbReference>
<accession>A0A3E3IDQ2</accession>
<dbReference type="SUPFAM" id="SSF109604">
    <property type="entry name" value="HD-domain/PDEase-like"/>
    <property type="match status" value="1"/>
</dbReference>